<evidence type="ECO:0000259" key="2">
    <source>
        <dbReference type="PROSITE" id="PS51501"/>
    </source>
</evidence>
<dbReference type="InterPro" id="IPR007853">
    <property type="entry name" value="Znf_DNL-typ"/>
</dbReference>
<protein>
    <submittedName>
        <fullName evidence="3">Oidioi.mRNA.OKI2018_I69.PAR.g10598.t1.cds</fullName>
    </submittedName>
</protein>
<keyword evidence="1" id="KW-0862">Zinc</keyword>
<keyword evidence="1" id="KW-0863">Zinc-finger</keyword>
<reference evidence="3 4" key="1">
    <citation type="submission" date="2021-04" db="EMBL/GenBank/DDBJ databases">
        <authorList>
            <person name="Bliznina A."/>
        </authorList>
    </citation>
    <scope>NUCLEOTIDE SEQUENCE [LARGE SCALE GENOMIC DNA]</scope>
</reference>
<feature type="domain" description="DNL-type" evidence="2">
    <location>
        <begin position="15"/>
        <end position="118"/>
    </location>
</feature>
<keyword evidence="4" id="KW-1185">Reference proteome</keyword>
<evidence type="ECO:0000313" key="3">
    <source>
        <dbReference type="EMBL" id="CAG5084271.1"/>
    </source>
</evidence>
<dbReference type="PROSITE" id="PS51501">
    <property type="entry name" value="ZF_DNL"/>
    <property type="match status" value="1"/>
</dbReference>
<dbReference type="Pfam" id="PF05180">
    <property type="entry name" value="zf-DNL"/>
    <property type="match status" value="1"/>
</dbReference>
<keyword evidence="1" id="KW-0479">Metal-binding</keyword>
<dbReference type="EMBL" id="OU015568">
    <property type="protein sequence ID" value="CAG5084271.1"/>
    <property type="molecule type" value="Genomic_DNA"/>
</dbReference>
<gene>
    <name evidence="3" type="ORF">OKIOD_LOCUS2156</name>
</gene>
<evidence type="ECO:0000256" key="1">
    <source>
        <dbReference type="PROSITE-ProRule" id="PRU00834"/>
    </source>
</evidence>
<proteinExistence type="predicted"/>
<sequence>MRSKSKILQTADFSKFRDIVLLEYNCSKCGSSNFEMLLQSMYIQNLVITKCSNCATKFCLGDQLEWFREIAVKNPQLIQVLIKNGDLIQGSVTLDFESKLNESAENRKILEQADATDYIGFDFQEQNKTNKASVNLLRLFDQPELITTPEPEE</sequence>
<name>A0ABN7RUX3_OIKDI</name>
<dbReference type="Proteomes" id="UP001158576">
    <property type="component" value="Chromosome PAR"/>
</dbReference>
<organism evidence="3 4">
    <name type="scientific">Oikopleura dioica</name>
    <name type="common">Tunicate</name>
    <dbReference type="NCBI Taxonomy" id="34765"/>
    <lineage>
        <taxon>Eukaryota</taxon>
        <taxon>Metazoa</taxon>
        <taxon>Chordata</taxon>
        <taxon>Tunicata</taxon>
        <taxon>Appendicularia</taxon>
        <taxon>Copelata</taxon>
        <taxon>Oikopleuridae</taxon>
        <taxon>Oikopleura</taxon>
    </lineage>
</organism>
<evidence type="ECO:0000313" key="4">
    <source>
        <dbReference type="Proteomes" id="UP001158576"/>
    </source>
</evidence>
<accession>A0ABN7RUX3</accession>